<evidence type="ECO:0000313" key="8">
    <source>
        <dbReference type="Proteomes" id="UP000293291"/>
    </source>
</evidence>
<dbReference type="PANTHER" id="PTHR24421">
    <property type="entry name" value="NITRATE/NITRITE SENSOR PROTEIN NARX-RELATED"/>
    <property type="match status" value="1"/>
</dbReference>
<evidence type="ECO:0000256" key="1">
    <source>
        <dbReference type="ARBA" id="ARBA00000085"/>
    </source>
</evidence>
<proteinExistence type="predicted"/>
<dbReference type="InterPro" id="IPR050482">
    <property type="entry name" value="Sensor_HK_TwoCompSys"/>
</dbReference>
<keyword evidence="3" id="KW-0808">Transferase</keyword>
<dbReference type="Gene3D" id="3.30.565.10">
    <property type="entry name" value="Histidine kinase-like ATPase, C-terminal domain"/>
    <property type="match status" value="1"/>
</dbReference>
<reference evidence="7 8" key="1">
    <citation type="submission" date="2019-01" db="EMBL/GenBank/DDBJ databases">
        <title>Novel species of Nocardioides.</title>
        <authorList>
            <person name="Liu Q."/>
            <person name="Xin Y.-H."/>
        </authorList>
    </citation>
    <scope>NUCLEOTIDE SEQUENCE [LARGE SCALE GENOMIC DNA]</scope>
    <source>
        <strain evidence="7 8">CGMCC 4.6875</strain>
    </source>
</reference>
<evidence type="ECO:0000256" key="2">
    <source>
        <dbReference type="ARBA" id="ARBA00012438"/>
    </source>
</evidence>
<dbReference type="InterPro" id="IPR036890">
    <property type="entry name" value="HATPase_C_sf"/>
</dbReference>
<gene>
    <name evidence="7" type="ORF">EUA07_02765</name>
</gene>
<feature type="transmembrane region" description="Helical" evidence="6">
    <location>
        <begin position="147"/>
        <end position="166"/>
    </location>
</feature>
<dbReference type="GO" id="GO:0000160">
    <property type="term" value="P:phosphorelay signal transduction system"/>
    <property type="evidence" value="ECO:0007669"/>
    <property type="project" value="UniProtKB-KW"/>
</dbReference>
<dbReference type="RefSeq" id="WP_129453478.1">
    <property type="nucleotide sequence ID" value="NZ_JACXYX010000007.1"/>
</dbReference>
<feature type="transmembrane region" description="Helical" evidence="6">
    <location>
        <begin position="178"/>
        <end position="198"/>
    </location>
</feature>
<keyword evidence="4" id="KW-0418">Kinase</keyword>
<sequence length="514" mass="53441">MTSLVRRAAAALVVAAGAVLVVTTSHGSTPTGWLVLDAVVGLALGLAAVVSGGPLVPRVLLGLASLAWSSATLWPALLWHQGLLLAALLLLLPAGVRSGPARVAALAGALAVGTGWGGQALAALVALVSAVAVVAEDTRSRRATPRTWYAAAAALAMAAVWGLSWAGQRWFPDDFDPLASFAAYAAVLLALAAGFVVVDQAERRSRGRRLARALDAYDPAAPDPSRLLEAVLGEALGDDGLVLAVGVDLAVRPGEGADLLVVTDPETGRRRAAVASRSPALDDMEVRRRVVEVLELVATDVELTERRRERVRELEAARRRLLRVTDEERGRVMELLGVEVVPRLRTALHHLDELGGHSSELTPVREDLRRMEGALATLVAGHPPAGLGDGALPDAVREVVARLPLDVTVRVLGDPRGSNAAETALFYACCEGLTNVVRHAAAEHATVCLASEPDDLVLRVEDDGRGGVDPAGNGLRGLADRMASLGGELSVAMGPGGGTVLVARVNRSASTVPQ</sequence>
<dbReference type="OrthoDB" id="3217947at2"/>
<evidence type="ECO:0000256" key="3">
    <source>
        <dbReference type="ARBA" id="ARBA00022679"/>
    </source>
</evidence>
<name>A0A4Q2SIU4_9ACTN</name>
<dbReference type="EC" id="2.7.13.3" evidence="2"/>
<comment type="catalytic activity">
    <reaction evidence="1">
        <text>ATP + protein L-histidine = ADP + protein N-phospho-L-histidine.</text>
        <dbReference type="EC" id="2.7.13.3"/>
    </reaction>
</comment>
<evidence type="ECO:0000256" key="6">
    <source>
        <dbReference type="SAM" id="Phobius"/>
    </source>
</evidence>
<protein>
    <recommendedName>
        <fullName evidence="2">histidine kinase</fullName>
        <ecNumber evidence="2">2.7.13.3</ecNumber>
    </recommendedName>
</protein>
<evidence type="ECO:0000256" key="4">
    <source>
        <dbReference type="ARBA" id="ARBA00022777"/>
    </source>
</evidence>
<dbReference type="GO" id="GO:0004673">
    <property type="term" value="F:protein histidine kinase activity"/>
    <property type="evidence" value="ECO:0007669"/>
    <property type="project" value="UniProtKB-EC"/>
</dbReference>
<comment type="caution">
    <text evidence="7">The sequence shown here is derived from an EMBL/GenBank/DDBJ whole genome shotgun (WGS) entry which is preliminary data.</text>
</comment>
<feature type="transmembrane region" description="Helical" evidence="6">
    <location>
        <begin position="116"/>
        <end position="135"/>
    </location>
</feature>
<keyword evidence="6" id="KW-0472">Membrane</keyword>
<feature type="transmembrane region" description="Helical" evidence="6">
    <location>
        <begin position="43"/>
        <end position="64"/>
    </location>
</feature>
<keyword evidence="8" id="KW-1185">Reference proteome</keyword>
<keyword evidence="6" id="KW-1133">Transmembrane helix</keyword>
<keyword evidence="6" id="KW-0812">Transmembrane</keyword>
<evidence type="ECO:0000256" key="5">
    <source>
        <dbReference type="ARBA" id="ARBA00023012"/>
    </source>
</evidence>
<dbReference type="SUPFAM" id="SSF55874">
    <property type="entry name" value="ATPase domain of HSP90 chaperone/DNA topoisomerase II/histidine kinase"/>
    <property type="match status" value="1"/>
</dbReference>
<feature type="transmembrane region" description="Helical" evidence="6">
    <location>
        <begin position="76"/>
        <end position="96"/>
    </location>
</feature>
<dbReference type="Proteomes" id="UP000293291">
    <property type="component" value="Unassembled WGS sequence"/>
</dbReference>
<dbReference type="AlphaFoldDB" id="A0A4Q2SIU4"/>
<dbReference type="PANTHER" id="PTHR24421:SF10">
    <property type="entry name" value="NITRATE_NITRITE SENSOR PROTEIN NARQ"/>
    <property type="match status" value="1"/>
</dbReference>
<evidence type="ECO:0000313" key="7">
    <source>
        <dbReference type="EMBL" id="RYC03879.1"/>
    </source>
</evidence>
<dbReference type="EMBL" id="SDWU01000003">
    <property type="protein sequence ID" value="RYC03879.1"/>
    <property type="molecule type" value="Genomic_DNA"/>
</dbReference>
<accession>A0A4Q2SIU4</accession>
<organism evidence="7 8">
    <name type="scientific">Nocardioides ganghwensis</name>
    <dbReference type="NCBI Taxonomy" id="252230"/>
    <lineage>
        <taxon>Bacteria</taxon>
        <taxon>Bacillati</taxon>
        <taxon>Actinomycetota</taxon>
        <taxon>Actinomycetes</taxon>
        <taxon>Propionibacteriales</taxon>
        <taxon>Nocardioidaceae</taxon>
        <taxon>Nocardioides</taxon>
    </lineage>
</organism>
<keyword evidence="5" id="KW-0902">Two-component regulatory system</keyword>
<dbReference type="CDD" id="cd16917">
    <property type="entry name" value="HATPase_UhpB-NarQ-NarX-like"/>
    <property type="match status" value="1"/>
</dbReference>